<sequence length="163" mass="17635">MTQALASRSLLLSTRALYGATTSPAAAAAVGGRCGKGNHRRGLLLPDVRDGGGGRGAGQGASPRGSSAAERRAVPVPLYQAFPFCNKVRAFLDYHDVPYKVVEVNPLSKKEIKWSDYKKVPILTVDGENLIDSSAGLMSTWCIYCHQIYAARLRRLYSLLIIL</sequence>
<reference evidence="1" key="1">
    <citation type="submission" date="2021-05" db="EMBL/GenBank/DDBJ databases">
        <authorList>
            <person name="Scholz U."/>
            <person name="Mascher M."/>
            <person name="Fiebig A."/>
        </authorList>
    </citation>
    <scope>NUCLEOTIDE SEQUENCE [LARGE SCALE GENOMIC DNA]</scope>
</reference>
<dbReference type="Proteomes" id="UP001732700">
    <property type="component" value="Chromosome 5D"/>
</dbReference>
<organism evidence="1 2">
    <name type="scientific">Avena sativa</name>
    <name type="common">Oat</name>
    <dbReference type="NCBI Taxonomy" id="4498"/>
    <lineage>
        <taxon>Eukaryota</taxon>
        <taxon>Viridiplantae</taxon>
        <taxon>Streptophyta</taxon>
        <taxon>Embryophyta</taxon>
        <taxon>Tracheophyta</taxon>
        <taxon>Spermatophyta</taxon>
        <taxon>Magnoliopsida</taxon>
        <taxon>Liliopsida</taxon>
        <taxon>Poales</taxon>
        <taxon>Poaceae</taxon>
        <taxon>BOP clade</taxon>
        <taxon>Pooideae</taxon>
        <taxon>Poodae</taxon>
        <taxon>Poeae</taxon>
        <taxon>Poeae Chloroplast Group 1 (Aveneae type)</taxon>
        <taxon>Aveninae</taxon>
        <taxon>Avena</taxon>
    </lineage>
</organism>
<keyword evidence="2" id="KW-1185">Reference proteome</keyword>
<evidence type="ECO:0000313" key="2">
    <source>
        <dbReference type="Proteomes" id="UP001732700"/>
    </source>
</evidence>
<accession>A0ACD5YBD6</accession>
<evidence type="ECO:0000313" key="1">
    <source>
        <dbReference type="EnsemblPlants" id="AVESA.00010b.r2.5DG0941820.1.CDS"/>
    </source>
</evidence>
<dbReference type="EnsemblPlants" id="AVESA.00010b.r2.5DG0941820.1">
    <property type="protein sequence ID" value="AVESA.00010b.r2.5DG0941820.1.CDS"/>
    <property type="gene ID" value="AVESA.00010b.r2.5DG0941820"/>
</dbReference>
<protein>
    <submittedName>
        <fullName evidence="1">Uncharacterized protein</fullName>
    </submittedName>
</protein>
<proteinExistence type="predicted"/>
<reference evidence="1" key="2">
    <citation type="submission" date="2025-09" db="UniProtKB">
        <authorList>
            <consortium name="EnsemblPlants"/>
        </authorList>
    </citation>
    <scope>IDENTIFICATION</scope>
</reference>
<name>A0ACD5YBD6_AVESA</name>